<name>A0AAV4VWY3_9ARAC</name>
<comment type="caution">
    <text evidence="2">The sequence shown here is derived from an EMBL/GenBank/DDBJ whole genome shotgun (WGS) entry which is preliminary data.</text>
</comment>
<sequence length="88" mass="9802">MVTLGHLAIFSDSLLFRVVVAAVAFSFFVCAFVRLANSTKFSQNIETPKRENTTLLVNKRSSSEKRRIINQLHNITASFSAPSNQRSA</sequence>
<accession>A0AAV4VWY3</accession>
<evidence type="ECO:0000313" key="2">
    <source>
        <dbReference type="EMBL" id="GIY74946.1"/>
    </source>
</evidence>
<protein>
    <recommendedName>
        <fullName evidence="4">Protein kish</fullName>
    </recommendedName>
</protein>
<keyword evidence="3" id="KW-1185">Reference proteome</keyword>
<dbReference type="EMBL" id="BPLQ01013804">
    <property type="protein sequence ID" value="GIY74946.1"/>
    <property type="molecule type" value="Genomic_DNA"/>
</dbReference>
<dbReference type="Proteomes" id="UP001054837">
    <property type="component" value="Unassembled WGS sequence"/>
</dbReference>
<proteinExistence type="predicted"/>
<keyword evidence="1" id="KW-0472">Membrane</keyword>
<feature type="transmembrane region" description="Helical" evidence="1">
    <location>
        <begin position="14"/>
        <end position="36"/>
    </location>
</feature>
<keyword evidence="1" id="KW-1133">Transmembrane helix</keyword>
<gene>
    <name evidence="2" type="ORF">CDAR_309901</name>
</gene>
<organism evidence="2 3">
    <name type="scientific">Caerostris darwini</name>
    <dbReference type="NCBI Taxonomy" id="1538125"/>
    <lineage>
        <taxon>Eukaryota</taxon>
        <taxon>Metazoa</taxon>
        <taxon>Ecdysozoa</taxon>
        <taxon>Arthropoda</taxon>
        <taxon>Chelicerata</taxon>
        <taxon>Arachnida</taxon>
        <taxon>Araneae</taxon>
        <taxon>Araneomorphae</taxon>
        <taxon>Entelegynae</taxon>
        <taxon>Araneoidea</taxon>
        <taxon>Araneidae</taxon>
        <taxon>Caerostris</taxon>
    </lineage>
</organism>
<evidence type="ECO:0008006" key="4">
    <source>
        <dbReference type="Google" id="ProtNLM"/>
    </source>
</evidence>
<evidence type="ECO:0000256" key="1">
    <source>
        <dbReference type="SAM" id="Phobius"/>
    </source>
</evidence>
<keyword evidence="1" id="KW-0812">Transmembrane</keyword>
<reference evidence="2 3" key="1">
    <citation type="submission" date="2021-06" db="EMBL/GenBank/DDBJ databases">
        <title>Caerostris darwini draft genome.</title>
        <authorList>
            <person name="Kono N."/>
            <person name="Arakawa K."/>
        </authorList>
    </citation>
    <scope>NUCLEOTIDE SEQUENCE [LARGE SCALE GENOMIC DNA]</scope>
</reference>
<evidence type="ECO:0000313" key="3">
    <source>
        <dbReference type="Proteomes" id="UP001054837"/>
    </source>
</evidence>
<dbReference type="AlphaFoldDB" id="A0AAV4VWY3"/>